<protein>
    <recommendedName>
        <fullName evidence="3">Nucleotide pyrophosphatase</fullName>
    </recommendedName>
</protein>
<keyword evidence="2" id="KW-1185">Reference proteome</keyword>
<dbReference type="Gene3D" id="3.40.720.10">
    <property type="entry name" value="Alkaline Phosphatase, subunit A"/>
    <property type="match status" value="2"/>
</dbReference>
<dbReference type="PANTHER" id="PTHR10151:SF120">
    <property type="entry name" value="BIS(5'-ADENOSYL)-TRIPHOSPHATASE"/>
    <property type="match status" value="1"/>
</dbReference>
<dbReference type="EMBL" id="BLAE01000005">
    <property type="protein sequence ID" value="GES07142.1"/>
    <property type="molecule type" value="Genomic_DNA"/>
</dbReference>
<evidence type="ECO:0000313" key="2">
    <source>
        <dbReference type="Proteomes" id="UP000331127"/>
    </source>
</evidence>
<dbReference type="Proteomes" id="UP000331127">
    <property type="component" value="Unassembled WGS sequence"/>
</dbReference>
<organism evidence="1 2">
    <name type="scientific">Acrocarpospora macrocephala</name>
    <dbReference type="NCBI Taxonomy" id="150177"/>
    <lineage>
        <taxon>Bacteria</taxon>
        <taxon>Bacillati</taxon>
        <taxon>Actinomycetota</taxon>
        <taxon>Actinomycetes</taxon>
        <taxon>Streptosporangiales</taxon>
        <taxon>Streptosporangiaceae</taxon>
        <taxon>Acrocarpospora</taxon>
    </lineage>
</organism>
<evidence type="ECO:0000313" key="1">
    <source>
        <dbReference type="EMBL" id="GES07142.1"/>
    </source>
</evidence>
<comment type="caution">
    <text evidence="1">The sequence shown here is derived from an EMBL/GenBank/DDBJ whole genome shotgun (WGS) entry which is preliminary data.</text>
</comment>
<dbReference type="PANTHER" id="PTHR10151">
    <property type="entry name" value="ECTONUCLEOTIDE PYROPHOSPHATASE/PHOSPHODIESTERASE"/>
    <property type="match status" value="1"/>
</dbReference>
<dbReference type="SUPFAM" id="SSF53649">
    <property type="entry name" value="Alkaline phosphatase-like"/>
    <property type="match status" value="1"/>
</dbReference>
<dbReference type="AlphaFoldDB" id="A0A5M3WG97"/>
<reference evidence="1 2" key="1">
    <citation type="submission" date="2019-10" db="EMBL/GenBank/DDBJ databases">
        <title>Whole genome shotgun sequence of Acrocarpospora macrocephala NBRC 16266.</title>
        <authorList>
            <person name="Ichikawa N."/>
            <person name="Kimura A."/>
            <person name="Kitahashi Y."/>
            <person name="Komaki H."/>
            <person name="Oguchi A."/>
        </authorList>
    </citation>
    <scope>NUCLEOTIDE SEQUENCE [LARGE SCALE GENOMIC DNA]</scope>
    <source>
        <strain evidence="1 2">NBRC 16266</strain>
    </source>
</reference>
<accession>A0A5M3WG97</accession>
<proteinExistence type="predicted"/>
<name>A0A5M3WG97_9ACTN</name>
<dbReference type="InterPro" id="IPR017850">
    <property type="entry name" value="Alkaline_phosphatase_core_sf"/>
</dbReference>
<dbReference type="InterPro" id="IPR002591">
    <property type="entry name" value="Phosphodiest/P_Trfase"/>
</dbReference>
<evidence type="ECO:0008006" key="3">
    <source>
        <dbReference type="Google" id="ProtNLM"/>
    </source>
</evidence>
<dbReference type="Pfam" id="PF01663">
    <property type="entry name" value="Phosphodiest"/>
    <property type="match status" value="1"/>
</dbReference>
<gene>
    <name evidence="1" type="ORF">Amac_007370</name>
</gene>
<dbReference type="OrthoDB" id="9779418at2"/>
<dbReference type="RefSeq" id="WP_155352857.1">
    <property type="nucleotide sequence ID" value="NZ_BAAAHL010000077.1"/>
</dbReference>
<sequence length="479" mass="49732">MTKPLRLIFVVDGLQKRSINSTDTPCLHRLQTEGTECTTAVTVVPALTRPAAAALATACLPGATGIIGNHVYAPGHGVASTGSVTDLNVLAAIYGAVVDVPTIGAFLAERGHRMAVIGTGSAGCTHLLYPDASTSGGTVVRASASADEPLTTPATLQARIVHAIGPRPAATGETASLDLLTWASDVAATLMVPDPATALLVFWSGEPDSAQHHHGIDHPLTRRAIRAADQALQRLLDAASQHGRPIDVIVTSDHGARTTGATARPDLDAYRDLGPAATSLAFVPNDGALLVYRTADQVPVDDLARWALDQAWAGTVYADDDRTSPVIPLATAGCKHPTRSPDLLVTMGSIATDRGPATWNTATVSAEQDPTTYALKATHGTSHRDDLEIPLILHGPSFRSATRSEIPAGLVDVGATMAYLVTGETAPHWDGRVLHETLRLAPGRTDPPAPTVTAGTVAHTDMGVAYVGDSTYLLGVPAC</sequence>
<dbReference type="GO" id="GO:0016787">
    <property type="term" value="F:hydrolase activity"/>
    <property type="evidence" value="ECO:0007669"/>
    <property type="project" value="UniProtKB-ARBA"/>
</dbReference>